<feature type="region of interest" description="Disordered" evidence="1">
    <location>
        <begin position="457"/>
        <end position="493"/>
    </location>
</feature>
<gene>
    <name evidence="2" type="ORF">BSAL_25595</name>
</gene>
<dbReference type="AlphaFoldDB" id="A0A0S4JLT4"/>
<proteinExistence type="predicted"/>
<feature type="region of interest" description="Disordered" evidence="1">
    <location>
        <begin position="1"/>
        <end position="58"/>
    </location>
</feature>
<reference evidence="3" key="1">
    <citation type="submission" date="2015-09" db="EMBL/GenBank/DDBJ databases">
        <authorList>
            <consortium name="Pathogen Informatics"/>
        </authorList>
    </citation>
    <scope>NUCLEOTIDE SEQUENCE [LARGE SCALE GENOMIC DNA]</scope>
    <source>
        <strain evidence="3">Lake Konstanz</strain>
    </source>
</reference>
<name>A0A0S4JLT4_BODSA</name>
<feature type="region of interest" description="Disordered" evidence="1">
    <location>
        <begin position="358"/>
        <end position="411"/>
    </location>
</feature>
<keyword evidence="3" id="KW-1185">Reference proteome</keyword>
<feature type="compositionally biased region" description="Polar residues" evidence="1">
    <location>
        <begin position="217"/>
        <end position="235"/>
    </location>
</feature>
<organism evidence="2 3">
    <name type="scientific">Bodo saltans</name>
    <name type="common">Flagellated protozoan</name>
    <dbReference type="NCBI Taxonomy" id="75058"/>
    <lineage>
        <taxon>Eukaryota</taxon>
        <taxon>Discoba</taxon>
        <taxon>Euglenozoa</taxon>
        <taxon>Kinetoplastea</taxon>
        <taxon>Metakinetoplastina</taxon>
        <taxon>Eubodonida</taxon>
        <taxon>Bodonidae</taxon>
        <taxon>Bodo</taxon>
    </lineage>
</organism>
<feature type="region of interest" description="Disordered" evidence="1">
    <location>
        <begin position="206"/>
        <end position="240"/>
    </location>
</feature>
<sequence length="529" mass="56642">MFMKKKKKKRRKGKSASPAKKKTVSATSGGEKVPLSSSQVQGSLSPPPPTSSSSSYFTSGVNTMPVLSAAARSPPVAAFTPLLPTTATRFENLSSPTSLQAAKKNSSVVVKGGSDALYGDVIAVSVLGSTAAKTLLRVPSDEALLTLGNNNNNNHQSNISPFSADPSPVHPPYMANDGLQFATTTSPSRSPDVDRRLIEEAAALVRSGMLEEEQQRTARSGKNTPAGGNSLSITPPSGLVALPQPTTVALQQNDAPSGKHSASLPVTVASADAYAQQQRSPICDILTFPPNQSFITVVTAPDDTAVASHFWTDDSMRGVQVPWVHLSPSLPEMEALLPLPPPYMPRLDAFEIPVQMPSTQTTGRRHTTSSATSLSHFKQNSLDRRESSSVMSTVRQHPSFSVDANERDDEGDDDVAKYLPNSLRSLQLFSWDRGVAFHKQHENLQVMSSSMRPAGRVLSAGPRQPLRRPTSAQEVRRSGSVTEPSVAHDASYGRAPHAETLFGAREFSSSLPTVGFPAQALRKQHKKRV</sequence>
<dbReference type="VEuPathDB" id="TriTrypDB:BSAL_25595"/>
<feature type="compositionally biased region" description="Basic residues" evidence="1">
    <location>
        <begin position="1"/>
        <end position="23"/>
    </location>
</feature>
<evidence type="ECO:0000313" key="2">
    <source>
        <dbReference type="EMBL" id="CUG90220.1"/>
    </source>
</evidence>
<dbReference type="Proteomes" id="UP000051952">
    <property type="component" value="Unassembled WGS sequence"/>
</dbReference>
<accession>A0A0S4JLT4</accession>
<evidence type="ECO:0000256" key="1">
    <source>
        <dbReference type="SAM" id="MobiDB-lite"/>
    </source>
</evidence>
<feature type="compositionally biased region" description="Polar residues" evidence="1">
    <location>
        <begin position="358"/>
        <end position="380"/>
    </location>
</feature>
<feature type="region of interest" description="Disordered" evidence="1">
    <location>
        <begin position="148"/>
        <end position="194"/>
    </location>
</feature>
<feature type="compositionally biased region" description="Polar residues" evidence="1">
    <location>
        <begin position="388"/>
        <end position="399"/>
    </location>
</feature>
<evidence type="ECO:0000313" key="3">
    <source>
        <dbReference type="Proteomes" id="UP000051952"/>
    </source>
</evidence>
<protein>
    <submittedName>
        <fullName evidence="2">Uncharacterized protein</fullName>
    </submittedName>
</protein>
<dbReference type="EMBL" id="CYKH01001805">
    <property type="protein sequence ID" value="CUG90220.1"/>
    <property type="molecule type" value="Genomic_DNA"/>
</dbReference>